<keyword evidence="3" id="KW-1185">Reference proteome</keyword>
<dbReference type="Proteomes" id="UP000838748">
    <property type="component" value="Unassembled WGS sequence"/>
</dbReference>
<dbReference type="PANTHER" id="PTHR43798">
    <property type="entry name" value="MONOACYLGLYCEROL LIPASE"/>
    <property type="match status" value="1"/>
</dbReference>
<accession>A0ABM8ZZS8</accession>
<dbReference type="EC" id="4.2.99.20" evidence="2"/>
<reference evidence="2" key="1">
    <citation type="submission" date="2021-11" db="EMBL/GenBank/DDBJ databases">
        <authorList>
            <person name="Rodrigo-Torres L."/>
            <person name="Arahal R. D."/>
            <person name="Lucena T."/>
        </authorList>
    </citation>
    <scope>NUCLEOTIDE SEQUENCE</scope>
    <source>
        <strain evidence="2">CECT 7928</strain>
    </source>
</reference>
<dbReference type="PANTHER" id="PTHR43798:SF29">
    <property type="entry name" value="AB HYDROLASE-1 DOMAIN-CONTAINING PROTEIN"/>
    <property type="match status" value="1"/>
</dbReference>
<dbReference type="GO" id="GO:0070205">
    <property type="term" value="F:2-succinyl-6-hydroxy-2,4-cyclohexadiene-1-carboxylate synthase activity"/>
    <property type="evidence" value="ECO:0007669"/>
    <property type="project" value="UniProtKB-EC"/>
</dbReference>
<dbReference type="InterPro" id="IPR029058">
    <property type="entry name" value="AB_hydrolase_fold"/>
</dbReference>
<evidence type="ECO:0000313" key="3">
    <source>
        <dbReference type="Proteomes" id="UP000838748"/>
    </source>
</evidence>
<dbReference type="Pfam" id="PF00561">
    <property type="entry name" value="Abhydrolase_1"/>
    <property type="match status" value="1"/>
</dbReference>
<dbReference type="InterPro" id="IPR050266">
    <property type="entry name" value="AB_hydrolase_sf"/>
</dbReference>
<dbReference type="SUPFAM" id="SSF53474">
    <property type="entry name" value="alpha/beta-Hydrolases"/>
    <property type="match status" value="1"/>
</dbReference>
<gene>
    <name evidence="2" type="primary">menH_1</name>
    <name evidence="2" type="ORF">VMF7928_00610</name>
</gene>
<evidence type="ECO:0000313" key="2">
    <source>
        <dbReference type="EMBL" id="CAH0536656.1"/>
    </source>
</evidence>
<protein>
    <submittedName>
        <fullName evidence="2">2-succinyl-6-hydroxy-2, 4-cyclohexadiene-1-carboxylate synthase</fullName>
        <ecNumber evidence="2">4.2.99.20</ecNumber>
    </submittedName>
</protein>
<dbReference type="EMBL" id="CAKLDM010000001">
    <property type="protein sequence ID" value="CAH0536656.1"/>
    <property type="molecule type" value="Genomic_DNA"/>
</dbReference>
<dbReference type="RefSeq" id="WP_237360009.1">
    <property type="nucleotide sequence ID" value="NZ_CAKLDM010000001.1"/>
</dbReference>
<comment type="caution">
    <text evidence="2">The sequence shown here is derived from an EMBL/GenBank/DDBJ whole genome shotgun (WGS) entry which is preliminary data.</text>
</comment>
<organism evidence="2 3">
    <name type="scientific">Vibrio marisflavi CECT 7928</name>
    <dbReference type="NCBI Taxonomy" id="634439"/>
    <lineage>
        <taxon>Bacteria</taxon>
        <taxon>Pseudomonadati</taxon>
        <taxon>Pseudomonadota</taxon>
        <taxon>Gammaproteobacteria</taxon>
        <taxon>Vibrionales</taxon>
        <taxon>Vibrionaceae</taxon>
        <taxon>Vibrio</taxon>
    </lineage>
</organism>
<feature type="domain" description="AB hydrolase-1" evidence="1">
    <location>
        <begin position="42"/>
        <end position="221"/>
    </location>
</feature>
<dbReference type="Gene3D" id="3.40.50.1820">
    <property type="entry name" value="alpha/beta hydrolase"/>
    <property type="match status" value="1"/>
</dbReference>
<name>A0ABM8ZZS8_9VIBR</name>
<dbReference type="PRINTS" id="PR00111">
    <property type="entry name" value="ABHYDROLASE"/>
</dbReference>
<evidence type="ECO:0000259" key="1">
    <source>
        <dbReference type="Pfam" id="PF00561"/>
    </source>
</evidence>
<proteinExistence type="predicted"/>
<dbReference type="InterPro" id="IPR000073">
    <property type="entry name" value="AB_hydrolase_1"/>
</dbReference>
<sequence>MTSSIPLLWLPGLLCDETLFAPVNGLLLERVKPICAELQALDSMAALAKDILDSAPDSFILGGLSMGGILAFEVYRQAPERVKGMILLDTNSADEKQEVTDKRNLLVAKAHSGQFSSITPDHLLPVLIHPERAADTSLTGDICQMAENIGVDKFASHAQALATRPDAQPLLSQISVPSLIICGRDDLLCPIENHLLMDEMIANSALVVIEQCGHLSTLEKPKVVADAINRWIQNIVF</sequence>
<keyword evidence="2" id="KW-0456">Lyase</keyword>